<dbReference type="EMBL" id="CP043506">
    <property type="protein sequence ID" value="QEO17254.1"/>
    <property type="molecule type" value="Genomic_DNA"/>
</dbReference>
<organism evidence="5 6">
    <name type="scientific">Acetobacter vaccinii</name>
    <dbReference type="NCBI Taxonomy" id="2592655"/>
    <lineage>
        <taxon>Bacteria</taxon>
        <taxon>Pseudomonadati</taxon>
        <taxon>Pseudomonadota</taxon>
        <taxon>Alphaproteobacteria</taxon>
        <taxon>Acetobacterales</taxon>
        <taxon>Acetobacteraceae</taxon>
        <taxon>Acetobacter</taxon>
    </lineage>
</organism>
<feature type="domain" description="Beta-ketoacyl-[acyl-carrier-protein] synthase III N-terminal" evidence="4">
    <location>
        <begin position="114"/>
        <end position="190"/>
    </location>
</feature>
<dbReference type="InterPro" id="IPR013747">
    <property type="entry name" value="ACP_syn_III_C"/>
</dbReference>
<dbReference type="PANTHER" id="PTHR34069">
    <property type="entry name" value="3-OXOACYL-[ACYL-CARRIER-PROTEIN] SYNTHASE 3"/>
    <property type="match status" value="1"/>
</dbReference>
<dbReference type="RefSeq" id="WP_149278933.1">
    <property type="nucleotide sequence ID" value="NZ_CP043506.1"/>
</dbReference>
<dbReference type="OrthoDB" id="9815506at2"/>
<dbReference type="Pfam" id="PF08541">
    <property type="entry name" value="ACP_syn_III_C"/>
    <property type="match status" value="1"/>
</dbReference>
<dbReference type="SUPFAM" id="SSF53901">
    <property type="entry name" value="Thiolase-like"/>
    <property type="match status" value="1"/>
</dbReference>
<evidence type="ECO:0000256" key="1">
    <source>
        <dbReference type="ARBA" id="ARBA00022679"/>
    </source>
</evidence>
<evidence type="ECO:0000313" key="6">
    <source>
        <dbReference type="Proteomes" id="UP000324536"/>
    </source>
</evidence>
<dbReference type="GO" id="GO:0006633">
    <property type="term" value="P:fatty acid biosynthetic process"/>
    <property type="evidence" value="ECO:0007669"/>
    <property type="project" value="InterPro"/>
</dbReference>
<evidence type="ECO:0000256" key="2">
    <source>
        <dbReference type="ARBA" id="ARBA00023315"/>
    </source>
</evidence>
<name>A0A5C1YLR4_9PROT</name>
<accession>A0A5C1YLR4</accession>
<protein>
    <submittedName>
        <fullName evidence="5">Ketoacyl-ACP synthase III</fullName>
    </submittedName>
</protein>
<evidence type="ECO:0000259" key="3">
    <source>
        <dbReference type="Pfam" id="PF08541"/>
    </source>
</evidence>
<dbReference type="AlphaFoldDB" id="A0A5C1YLR4"/>
<dbReference type="PANTHER" id="PTHR34069:SF2">
    <property type="entry name" value="BETA-KETOACYL-[ACYL-CARRIER-PROTEIN] SYNTHASE III"/>
    <property type="match status" value="1"/>
</dbReference>
<reference evidence="5 6" key="1">
    <citation type="submission" date="2019-09" db="EMBL/GenBank/DDBJ databases">
        <title>Genome sequencing of strain KACC 21233.</title>
        <authorList>
            <person name="Heo J."/>
            <person name="Kim S.-J."/>
            <person name="Kim J.-S."/>
            <person name="Hong S.-B."/>
            <person name="Kwon S.-W."/>
        </authorList>
    </citation>
    <scope>NUCLEOTIDE SEQUENCE [LARGE SCALE GENOMIC DNA]</scope>
    <source>
        <strain evidence="5 6">KACC 21233</strain>
    </source>
</reference>
<dbReference type="Proteomes" id="UP000324536">
    <property type="component" value="Chromosome"/>
</dbReference>
<dbReference type="Gene3D" id="3.40.47.10">
    <property type="match status" value="1"/>
</dbReference>
<gene>
    <name evidence="5" type="ORF">FLP30_05500</name>
</gene>
<sequence>MSKCSVAGVTIQGAVCAVPKTQIGNDSFVGRFDEKTITDVSALTGVTTRHIARPDQTTGDLCLAAAEQLLDTLQWPRDSVDALIFVSQTPDQRMPATACILHGKLGLAHHCQAFDVGLGCSGYVYGLWLVSALMNAGLRRIILLAGDTSSRMIDPQDRSTAMLFGDAGSATAFEYAPDAPTAYFDLGTDGTGAQYLTVPGGGFRPTDPQDTKPDTLRMDGSAVFGFTIGTVPAIIRGILAQADRQIDDVDFFALHQANRFILQHITKKLKIPAGRLPINIDQFGNTSSASIPLLFCTTLAEELTTSPRTVLMSGFGVGLSWGCALFSNVQLRCASVIHV</sequence>
<proteinExistence type="predicted"/>
<dbReference type="GO" id="GO:0004315">
    <property type="term" value="F:3-oxoacyl-[acyl-carrier-protein] synthase activity"/>
    <property type="evidence" value="ECO:0007669"/>
    <property type="project" value="InterPro"/>
</dbReference>
<dbReference type="InterPro" id="IPR013751">
    <property type="entry name" value="ACP_syn_III_N"/>
</dbReference>
<feature type="domain" description="Beta-ketoacyl-[acyl-carrier-protein] synthase III C-terminal" evidence="3">
    <location>
        <begin position="239"/>
        <end position="326"/>
    </location>
</feature>
<dbReference type="InterPro" id="IPR016039">
    <property type="entry name" value="Thiolase-like"/>
</dbReference>
<keyword evidence="6" id="KW-1185">Reference proteome</keyword>
<evidence type="ECO:0000313" key="5">
    <source>
        <dbReference type="EMBL" id="QEO17254.1"/>
    </source>
</evidence>
<evidence type="ECO:0000259" key="4">
    <source>
        <dbReference type="Pfam" id="PF08545"/>
    </source>
</evidence>
<dbReference type="GO" id="GO:0044550">
    <property type="term" value="P:secondary metabolite biosynthetic process"/>
    <property type="evidence" value="ECO:0007669"/>
    <property type="project" value="TreeGrafter"/>
</dbReference>
<keyword evidence="2" id="KW-0012">Acyltransferase</keyword>
<dbReference type="Pfam" id="PF08545">
    <property type="entry name" value="ACP_syn_III"/>
    <property type="match status" value="1"/>
</dbReference>
<dbReference type="CDD" id="cd00830">
    <property type="entry name" value="KAS_III"/>
    <property type="match status" value="1"/>
</dbReference>
<keyword evidence="1" id="KW-0808">Transferase</keyword>
<dbReference type="KEGG" id="acek:FLP30_05500"/>